<dbReference type="SMART" id="SM00102">
    <property type="entry name" value="ADF"/>
    <property type="match status" value="1"/>
</dbReference>
<feature type="domain" description="ADF-H" evidence="3">
    <location>
        <begin position="14"/>
        <end position="121"/>
    </location>
</feature>
<dbReference type="InterPro" id="IPR002108">
    <property type="entry name" value="ADF-H"/>
</dbReference>
<dbReference type="GO" id="GO:0071846">
    <property type="term" value="P:actin filament debranching"/>
    <property type="evidence" value="ECO:0007669"/>
    <property type="project" value="InterPro"/>
</dbReference>
<evidence type="ECO:0000256" key="2">
    <source>
        <dbReference type="PIRNR" id="PIRNR001788"/>
    </source>
</evidence>
<dbReference type="SUPFAM" id="SSF55753">
    <property type="entry name" value="Actin depolymerizing proteins"/>
    <property type="match status" value="1"/>
</dbReference>
<evidence type="ECO:0000259" key="3">
    <source>
        <dbReference type="SMART" id="SM00102"/>
    </source>
</evidence>
<sequence length="128" mass="14880">LFQSRFIATCDISADLRKQLRLFKFSKSTSLNVLICEVSTMFPLECSIEEIRKELSQQPRFVLISYVLRHADGRLSYPMCLVFYSPEGCSPELQMMYAGSKENVVRECEVTNPIFRQNRLLQSLFEKP</sequence>
<dbReference type="GO" id="GO:0071933">
    <property type="term" value="F:Arp2/3 complex binding"/>
    <property type="evidence" value="ECO:0007669"/>
    <property type="project" value="InterPro"/>
</dbReference>
<dbReference type="Pfam" id="PF00241">
    <property type="entry name" value="Cofilin_ADF"/>
    <property type="match status" value="1"/>
</dbReference>
<dbReference type="PANTHER" id="PTHR11249">
    <property type="entry name" value="GLIAL FACTOR NATURATION FACTOR"/>
    <property type="match status" value="1"/>
</dbReference>
<dbReference type="PIRSF" id="PIRSF001788">
    <property type="entry name" value="GMF-beta"/>
    <property type="match status" value="1"/>
</dbReference>
<dbReference type="GO" id="GO:0034316">
    <property type="term" value="P:negative regulation of Arp2/3 complex-mediated actin nucleation"/>
    <property type="evidence" value="ECO:0007669"/>
    <property type="project" value="TreeGrafter"/>
</dbReference>
<dbReference type="WBParaSite" id="ACOC_0001177301-mRNA-1">
    <property type="protein sequence ID" value="ACOC_0001177301-mRNA-1"/>
    <property type="gene ID" value="ACOC_0001177301"/>
</dbReference>
<dbReference type="GO" id="GO:0030864">
    <property type="term" value="C:cortical actin cytoskeleton"/>
    <property type="evidence" value="ECO:0007669"/>
    <property type="project" value="TreeGrafter"/>
</dbReference>
<dbReference type="GO" id="GO:0003779">
    <property type="term" value="F:actin binding"/>
    <property type="evidence" value="ECO:0007669"/>
    <property type="project" value="InterPro"/>
</dbReference>
<dbReference type="PANTHER" id="PTHR11249:SF2">
    <property type="entry name" value="GLIA MATURATION FACTOR"/>
    <property type="match status" value="1"/>
</dbReference>
<dbReference type="InterPro" id="IPR029006">
    <property type="entry name" value="ADF-H/Gelsolin-like_dom_sf"/>
</dbReference>
<dbReference type="Gene3D" id="3.40.20.10">
    <property type="entry name" value="Severin"/>
    <property type="match status" value="1"/>
</dbReference>
<dbReference type="OMA" id="VFETRNT"/>
<evidence type="ECO:0000256" key="1">
    <source>
        <dbReference type="ARBA" id="ARBA00010055"/>
    </source>
</evidence>
<accession>A0A158PLU0</accession>
<protein>
    <submittedName>
        <fullName evidence="4">ADF-H domain-containing protein</fullName>
    </submittedName>
</protein>
<name>A0A158PLU0_ANGCS</name>
<dbReference type="AlphaFoldDB" id="A0A158PLU0"/>
<dbReference type="InterPro" id="IPR011171">
    <property type="entry name" value="GMF"/>
</dbReference>
<proteinExistence type="inferred from homology"/>
<reference evidence="4" key="1">
    <citation type="submission" date="2016-04" db="UniProtKB">
        <authorList>
            <consortium name="WormBaseParasite"/>
        </authorList>
    </citation>
    <scope>IDENTIFICATION</scope>
</reference>
<organism evidence="4">
    <name type="scientific">Angiostrongylus costaricensis</name>
    <name type="common">Nematode worm</name>
    <dbReference type="NCBI Taxonomy" id="334426"/>
    <lineage>
        <taxon>Eukaryota</taxon>
        <taxon>Metazoa</taxon>
        <taxon>Ecdysozoa</taxon>
        <taxon>Nematoda</taxon>
        <taxon>Chromadorea</taxon>
        <taxon>Rhabditida</taxon>
        <taxon>Rhabditina</taxon>
        <taxon>Rhabditomorpha</taxon>
        <taxon>Strongyloidea</taxon>
        <taxon>Metastrongylidae</taxon>
        <taxon>Angiostrongylus</taxon>
    </lineage>
</organism>
<comment type="similarity">
    <text evidence="1 2">Belongs to the actin-binding proteins ADF family. GMF subfamily.</text>
</comment>
<evidence type="ECO:0000313" key="4">
    <source>
        <dbReference type="WBParaSite" id="ACOC_0001177301-mRNA-1"/>
    </source>
</evidence>